<protein>
    <recommendedName>
        <fullName evidence="6">Phosphoglycerate mutase</fullName>
    </recommendedName>
</protein>
<dbReference type="GO" id="GO:0005829">
    <property type="term" value="C:cytosol"/>
    <property type="evidence" value="ECO:0007669"/>
    <property type="project" value="TreeGrafter"/>
</dbReference>
<dbReference type="InterPro" id="IPR029033">
    <property type="entry name" value="His_PPase_superfam"/>
</dbReference>
<dbReference type="SUPFAM" id="SSF53254">
    <property type="entry name" value="Phosphoglycerate mutase-like"/>
    <property type="match status" value="1"/>
</dbReference>
<name>A0A0G1P246_9BACT</name>
<sequence length="205" mass="23308">MLKIYLARHGQDKDNANGILNGLRDEPLSEKGIEQANEVANKIKDTGIHFDHVYTSPLQRAYKTAEIITDTLDIKKPEPLADLIERDFGIMTGKLQNTIKDVCSPDIFQTDTICYFLNPDGAETFPQLIERANKLLDILKTKHKAGNILLVTHGDFGKMIYTAYYNLDWKEVLSMFHFGNSELLELSEESAPKETHVFKIQQHNS</sequence>
<accession>A0A0G1P246</accession>
<dbReference type="Proteomes" id="UP000034368">
    <property type="component" value="Unassembled WGS sequence"/>
</dbReference>
<dbReference type="CDD" id="cd07067">
    <property type="entry name" value="HP_PGM_like"/>
    <property type="match status" value="1"/>
</dbReference>
<dbReference type="PANTHER" id="PTHR46517">
    <property type="entry name" value="FRUCTOSE-2,6-BISPHOSPHATASE TIGAR"/>
    <property type="match status" value="1"/>
</dbReference>
<dbReference type="Gene3D" id="3.40.50.1240">
    <property type="entry name" value="Phosphoglycerate mutase-like"/>
    <property type="match status" value="1"/>
</dbReference>
<evidence type="ECO:0000313" key="5">
    <source>
        <dbReference type="Proteomes" id="UP000034368"/>
    </source>
</evidence>
<feature type="binding site" evidence="3">
    <location>
        <begin position="8"/>
        <end position="15"/>
    </location>
    <ligand>
        <name>substrate</name>
    </ligand>
</feature>
<dbReference type="PANTHER" id="PTHR46517:SF1">
    <property type="entry name" value="FRUCTOSE-2,6-BISPHOSPHATASE TIGAR"/>
    <property type="match status" value="1"/>
</dbReference>
<comment type="caution">
    <text evidence="4">The sequence shown here is derived from an EMBL/GenBank/DDBJ whole genome shotgun (WGS) entry which is preliminary data.</text>
</comment>
<dbReference type="GO" id="GO:0043456">
    <property type="term" value="P:regulation of pentose-phosphate shunt"/>
    <property type="evidence" value="ECO:0007669"/>
    <property type="project" value="TreeGrafter"/>
</dbReference>
<evidence type="ECO:0000256" key="3">
    <source>
        <dbReference type="PIRSR" id="PIRSR613078-2"/>
    </source>
</evidence>
<proteinExistence type="predicted"/>
<dbReference type="PIRSF" id="PIRSF000709">
    <property type="entry name" value="6PFK_2-Ptase"/>
    <property type="match status" value="1"/>
</dbReference>
<dbReference type="InterPro" id="IPR013078">
    <property type="entry name" value="His_Pase_superF_clade-1"/>
</dbReference>
<dbReference type="PROSITE" id="PS00175">
    <property type="entry name" value="PG_MUTASE"/>
    <property type="match status" value="1"/>
</dbReference>
<keyword evidence="1" id="KW-0378">Hydrolase</keyword>
<evidence type="ECO:0000313" key="4">
    <source>
        <dbReference type="EMBL" id="KKT90444.1"/>
    </source>
</evidence>
<dbReference type="InterPro" id="IPR051695">
    <property type="entry name" value="Phosphoglycerate_Mutase"/>
</dbReference>
<feature type="binding site" evidence="3">
    <location>
        <position position="60"/>
    </location>
    <ligand>
        <name>substrate</name>
    </ligand>
</feature>
<dbReference type="Pfam" id="PF00300">
    <property type="entry name" value="His_Phos_1"/>
    <property type="match status" value="1"/>
</dbReference>
<dbReference type="GO" id="GO:0045820">
    <property type="term" value="P:negative regulation of glycolytic process"/>
    <property type="evidence" value="ECO:0007669"/>
    <property type="project" value="TreeGrafter"/>
</dbReference>
<evidence type="ECO:0000256" key="2">
    <source>
        <dbReference type="PIRSR" id="PIRSR613078-1"/>
    </source>
</evidence>
<feature type="active site" description="Tele-phosphohistidine intermediate" evidence="2">
    <location>
        <position position="9"/>
    </location>
</feature>
<evidence type="ECO:0000256" key="1">
    <source>
        <dbReference type="ARBA" id="ARBA00022801"/>
    </source>
</evidence>
<organism evidence="4 5">
    <name type="scientific">Candidatus Yanofskybacteria bacterium GW2011_GWB1_45_11</name>
    <dbReference type="NCBI Taxonomy" id="1619026"/>
    <lineage>
        <taxon>Bacteria</taxon>
        <taxon>Candidatus Yanofskyibacteriota</taxon>
    </lineage>
</organism>
<dbReference type="GO" id="GO:0004331">
    <property type="term" value="F:fructose-2,6-bisphosphate 2-phosphatase activity"/>
    <property type="evidence" value="ECO:0007669"/>
    <property type="project" value="TreeGrafter"/>
</dbReference>
<dbReference type="EMBL" id="LCKD01000001">
    <property type="protein sequence ID" value="KKT90444.1"/>
    <property type="molecule type" value="Genomic_DNA"/>
</dbReference>
<reference evidence="4 5" key="1">
    <citation type="journal article" date="2015" name="Nature">
        <title>rRNA introns, odd ribosomes, and small enigmatic genomes across a large radiation of phyla.</title>
        <authorList>
            <person name="Brown C.T."/>
            <person name="Hug L.A."/>
            <person name="Thomas B.C."/>
            <person name="Sharon I."/>
            <person name="Castelle C.J."/>
            <person name="Singh A."/>
            <person name="Wilkins M.J."/>
            <person name="Williams K.H."/>
            <person name="Banfield J.F."/>
        </authorList>
    </citation>
    <scope>NUCLEOTIDE SEQUENCE [LARGE SCALE GENOMIC DNA]</scope>
</reference>
<evidence type="ECO:0008006" key="6">
    <source>
        <dbReference type="Google" id="ProtNLM"/>
    </source>
</evidence>
<gene>
    <name evidence="4" type="ORF">UW90_C0001G0032</name>
</gene>
<dbReference type="InterPro" id="IPR001345">
    <property type="entry name" value="PG/BPGM_mutase_AS"/>
</dbReference>
<feature type="active site" description="Proton donor/acceptor" evidence="2">
    <location>
        <position position="85"/>
    </location>
</feature>
<dbReference type="AlphaFoldDB" id="A0A0G1P246"/>
<dbReference type="SMART" id="SM00855">
    <property type="entry name" value="PGAM"/>
    <property type="match status" value="1"/>
</dbReference>